<proteinExistence type="predicted"/>
<name>A0ACB9USA5_9CETA</name>
<evidence type="ECO:0000313" key="1">
    <source>
        <dbReference type="EMBL" id="KAI4578216.1"/>
    </source>
</evidence>
<dbReference type="EMBL" id="CM043037">
    <property type="protein sequence ID" value="KAI4578216.1"/>
    <property type="molecule type" value="Genomic_DNA"/>
</dbReference>
<protein>
    <submittedName>
        <fullName evidence="1">Uncharacterized protein</fullName>
    </submittedName>
</protein>
<sequence length="1071" mass="121752">MSFRIIKASKNLGYVEDKVSSLHILQSSVKWHRMEQSATSLWDAYAGLISNQAMILALNSSFVDPALQFETQLKIIKSSFKMAFAVTNLDEVREAGMNEGDENDLENLYQTILNIFEDTLLILVSKDVYKLQILKEMAVWMNEDNSHMQEEAMVVISRVLSFAARKVKGSSVGKTLLPPLLTDFVWSLLMKLSVPDQSIASEAATILKLTLECNAHKVTMVSKIVDTIYKQLCGDDSPILREAMLRVITLLTRTSPKKVIFQLMDYPVPADEYARDALRVLLNCSGLQEVDTALKRKNCWNQFSQVLFHHHGVYLVAKNWVNDPDPAVCKLSLQKIASMAPVINEIENVCSLLTSILDAFLSKDTTVVIRALITLRKLLDKLDKVTYSSLSTRIASSYCPLMDHGNEGIRSMAIHHFGQLLMDMSQYTWMLNNVVYAGLVPLILFLEDTEERVVKACKYTLKICASELKWSTSYFLKDEYYNFELVVLNICNNLLISHQKYIRNLISETLGFLESTRTYLRRGSVILLGYLAKLGGHLLLRDEIDVMLEAIDRMIRDEDPVIRELAEKTNKIFMEIAYKLTTSNIKQSFQRLSNFFYLKKLKLLYNYNPTKDPTGSPMGIKEIRNDKEAVINDNYEDGLATMVKKVAIIGAGISGLASIRSCLEEGLEPTCFERGEDVGGLWKFSDHVEEGRASIYQSVFTNSSKEMTCFPDFPFPDDFPNFMHNSKLQEYITMFAKEKNLLKYIQFKVIISSRSGSWVMSRVWDEGYPWDMLFITRFETFLKNTLPTVISDWWYMKQMNARFKHENYGLMPLNGALRKEPVFNDELPARILCGVVTIKPNVKEFTEDSAIFEDGTVFKSIDCVIFATGYSYAYPFLDDSIIKSRDNEVTLFKGIFPPPLEKPTLAVIGLVQSLGAVIPTTDLQSRWAVQVIKGTCPLPSVKDMMNDIDEKMGKKLKLFGKSDTIQTDYVVYMDELASFIGAKPNIPWLFLTDPKLALEVYFGPCTPYQFRLVGPGKWPGARNAILTQWDRLLKPMTTRVVGSPLKPCLFCNWFRPVLISVVSIAAFIVLF</sequence>
<evidence type="ECO:0000313" key="2">
    <source>
        <dbReference type="Proteomes" id="UP001057279"/>
    </source>
</evidence>
<reference evidence="1" key="1">
    <citation type="submission" date="2022-03" db="EMBL/GenBank/DDBJ databases">
        <title>Genomic analyses of argali, domestic sheep and their hybrids provide insights into chromosomal evolution, heterosis and genetic basis of agronomic traits.</title>
        <authorList>
            <person name="Li M."/>
        </authorList>
    </citation>
    <scope>NUCLEOTIDE SEQUENCE</scope>
    <source>
        <strain evidence="1">F1 hybrid</strain>
    </source>
</reference>
<dbReference type="Proteomes" id="UP001057279">
    <property type="component" value="Linkage Group LG12"/>
</dbReference>
<accession>A0ACB9USA5</accession>
<organism evidence="1 2">
    <name type="scientific">Ovis ammon polii x Ovis aries</name>
    <dbReference type="NCBI Taxonomy" id="2918886"/>
    <lineage>
        <taxon>Eukaryota</taxon>
        <taxon>Metazoa</taxon>
        <taxon>Chordata</taxon>
        <taxon>Craniata</taxon>
        <taxon>Vertebrata</taxon>
        <taxon>Euteleostomi</taxon>
        <taxon>Mammalia</taxon>
        <taxon>Eutheria</taxon>
        <taxon>Laurasiatheria</taxon>
        <taxon>Artiodactyla</taxon>
        <taxon>Ruminantia</taxon>
        <taxon>Pecora</taxon>
        <taxon>Bovidae</taxon>
        <taxon>Caprinae</taxon>
        <taxon>Ovis</taxon>
    </lineage>
</organism>
<keyword evidence="2" id="KW-1185">Reference proteome</keyword>
<comment type="caution">
    <text evidence="1">The sequence shown here is derived from an EMBL/GenBank/DDBJ whole genome shotgun (WGS) entry which is preliminary data.</text>
</comment>
<gene>
    <name evidence="1" type="ORF">MJG53_011071</name>
</gene>